<evidence type="ECO:0000256" key="3">
    <source>
        <dbReference type="SAM" id="Phobius"/>
    </source>
</evidence>
<proteinExistence type="predicted"/>
<dbReference type="PROSITE" id="PS51857">
    <property type="entry name" value="CSD_2"/>
    <property type="match status" value="1"/>
</dbReference>
<evidence type="ECO:0000256" key="2">
    <source>
        <dbReference type="SAM" id="MobiDB-lite"/>
    </source>
</evidence>
<evidence type="ECO:0000256" key="1">
    <source>
        <dbReference type="RuleBase" id="RU000408"/>
    </source>
</evidence>
<reference evidence="6" key="1">
    <citation type="submission" date="2019-03" db="EMBL/GenBank/DDBJ databases">
        <title>Aquabacterium pictum sp.nov., the first bacteriochlorophyll a-containing freshwater bacterium in the genus Aquabacterium of the class Betaproteobacteria.</title>
        <authorList>
            <person name="Hirose S."/>
            <person name="Tank M."/>
            <person name="Hara E."/>
            <person name="Tamaki H."/>
            <person name="Takaichi S."/>
            <person name="Haruta S."/>
            <person name="Hanada S."/>
        </authorList>
    </citation>
    <scope>NUCLEOTIDE SEQUENCE [LARGE SCALE GENOMIC DNA]</scope>
    <source>
        <strain evidence="6">W35</strain>
    </source>
</reference>
<dbReference type="RefSeq" id="WP_137734685.1">
    <property type="nucleotide sequence ID" value="NZ_BJCL01000012.1"/>
</dbReference>
<dbReference type="Pfam" id="PF00313">
    <property type="entry name" value="CSD"/>
    <property type="match status" value="1"/>
</dbReference>
<feature type="transmembrane region" description="Helical" evidence="3">
    <location>
        <begin position="102"/>
        <end position="121"/>
    </location>
</feature>
<feature type="transmembrane region" description="Helical" evidence="3">
    <location>
        <begin position="193"/>
        <end position="212"/>
    </location>
</feature>
<dbReference type="Proteomes" id="UP000301751">
    <property type="component" value="Unassembled WGS sequence"/>
</dbReference>
<keyword evidence="6" id="KW-1185">Reference proteome</keyword>
<comment type="caution">
    <text evidence="5">The sequence shown here is derived from an EMBL/GenBank/DDBJ whole genome shotgun (WGS) entry which is preliminary data.</text>
</comment>
<dbReference type="CDD" id="cd04458">
    <property type="entry name" value="CSP_CDS"/>
    <property type="match status" value="1"/>
</dbReference>
<dbReference type="InterPro" id="IPR012340">
    <property type="entry name" value="NA-bd_OB-fold"/>
</dbReference>
<dbReference type="SMART" id="SM00357">
    <property type="entry name" value="CSP"/>
    <property type="match status" value="1"/>
</dbReference>
<dbReference type="InterPro" id="IPR011129">
    <property type="entry name" value="CSD"/>
</dbReference>
<accession>A0A480AZ36</accession>
<dbReference type="PROSITE" id="PS00352">
    <property type="entry name" value="CSD_1"/>
    <property type="match status" value="1"/>
</dbReference>
<dbReference type="EMBL" id="BJCL01000012">
    <property type="protein sequence ID" value="GCL64975.1"/>
    <property type="molecule type" value="Genomic_DNA"/>
</dbReference>
<dbReference type="SUPFAM" id="SSF50249">
    <property type="entry name" value="Nucleic acid-binding proteins"/>
    <property type="match status" value="1"/>
</dbReference>
<feature type="domain" description="CSD" evidence="4">
    <location>
        <begin position="2"/>
        <end position="67"/>
    </location>
</feature>
<keyword evidence="3" id="KW-0812">Transmembrane</keyword>
<dbReference type="Pfam" id="PF06961">
    <property type="entry name" value="DUF1294"/>
    <property type="match status" value="1"/>
</dbReference>
<feature type="compositionally biased region" description="Low complexity" evidence="2">
    <location>
        <begin position="75"/>
        <end position="88"/>
    </location>
</feature>
<dbReference type="OrthoDB" id="72963at2"/>
<organism evidence="5 6">
    <name type="scientific">Pseudaquabacterium pictum</name>
    <dbReference type="NCBI Taxonomy" id="2315236"/>
    <lineage>
        <taxon>Bacteria</taxon>
        <taxon>Pseudomonadati</taxon>
        <taxon>Pseudomonadota</taxon>
        <taxon>Betaproteobacteria</taxon>
        <taxon>Burkholderiales</taxon>
        <taxon>Sphaerotilaceae</taxon>
        <taxon>Pseudaquabacterium</taxon>
    </lineage>
</organism>
<dbReference type="GO" id="GO:0003676">
    <property type="term" value="F:nucleic acid binding"/>
    <property type="evidence" value="ECO:0007669"/>
    <property type="project" value="InterPro"/>
</dbReference>
<sequence>MQRIGTVQRFDPDRGFGFLHSPQSPADVFFHVRDFDRRQGPPRVGLAVTFEEIHVGGKGPRAMAVRPVGQASASTASRTPRPAIAPAARDTRHAPGTPSASLPLFLAALALELALLATGVVRAALPAMALALLPALNLVTFWLYWHDKDAAQRGAWRVQENTLHMLSLAGGWPAAWWAQQLLRHKSRKPAFRHTYWATVVGHLVLLAGWIAARAWPVLA</sequence>
<dbReference type="InterPro" id="IPR010718">
    <property type="entry name" value="DUF1294"/>
</dbReference>
<evidence type="ECO:0000313" key="5">
    <source>
        <dbReference type="EMBL" id="GCL64975.1"/>
    </source>
</evidence>
<protein>
    <submittedName>
        <fullName evidence="5">Cold-shock protein</fullName>
    </submittedName>
</protein>
<name>A0A480AZ36_9BURK</name>
<dbReference type="GO" id="GO:0005829">
    <property type="term" value="C:cytosol"/>
    <property type="evidence" value="ECO:0007669"/>
    <property type="project" value="UniProtKB-ARBA"/>
</dbReference>
<keyword evidence="3" id="KW-0472">Membrane</keyword>
<dbReference type="Gene3D" id="2.40.50.140">
    <property type="entry name" value="Nucleic acid-binding proteins"/>
    <property type="match status" value="1"/>
</dbReference>
<comment type="subcellular location">
    <subcellularLocation>
        <location evidence="1">Cytoplasm</location>
    </subcellularLocation>
</comment>
<keyword evidence="3" id="KW-1133">Transmembrane helix</keyword>
<dbReference type="InterPro" id="IPR002059">
    <property type="entry name" value="CSP_DNA-bd"/>
</dbReference>
<dbReference type="InterPro" id="IPR019844">
    <property type="entry name" value="CSD_CS"/>
</dbReference>
<gene>
    <name evidence="5" type="ORF">AQPW35_40560</name>
</gene>
<dbReference type="AlphaFoldDB" id="A0A480AZ36"/>
<feature type="region of interest" description="Disordered" evidence="2">
    <location>
        <begin position="69"/>
        <end position="95"/>
    </location>
</feature>
<feature type="transmembrane region" description="Helical" evidence="3">
    <location>
        <begin position="127"/>
        <end position="145"/>
    </location>
</feature>
<evidence type="ECO:0000259" key="4">
    <source>
        <dbReference type="PROSITE" id="PS51857"/>
    </source>
</evidence>
<evidence type="ECO:0000313" key="6">
    <source>
        <dbReference type="Proteomes" id="UP000301751"/>
    </source>
</evidence>